<proteinExistence type="predicted"/>
<organism evidence="4 5">
    <name type="scientific">Limosilactobacillus equigenerosi DSM 18793 = JCM 14505</name>
    <dbReference type="NCBI Taxonomy" id="1423742"/>
    <lineage>
        <taxon>Bacteria</taxon>
        <taxon>Bacillati</taxon>
        <taxon>Bacillota</taxon>
        <taxon>Bacilli</taxon>
        <taxon>Lactobacillales</taxon>
        <taxon>Lactobacillaceae</taxon>
        <taxon>Limosilactobacillus</taxon>
    </lineage>
</organism>
<name>A0A0R1UUC2_9LACO</name>
<evidence type="ECO:0000313" key="4">
    <source>
        <dbReference type="EMBL" id="KRL96356.1"/>
    </source>
</evidence>
<comment type="caution">
    <text evidence="4">The sequence shown here is derived from an EMBL/GenBank/DDBJ whole genome shotgun (WGS) entry which is preliminary data.</text>
</comment>
<protein>
    <submittedName>
        <fullName evidence="4">Phosphinothricin N-acetyltransferase</fullName>
    </submittedName>
</protein>
<keyword evidence="1 4" id="KW-0808">Transferase</keyword>
<dbReference type="AlphaFoldDB" id="A0A0R1UUC2"/>
<gene>
    <name evidence="4" type="ORF">FC21_GL000155</name>
</gene>
<dbReference type="STRING" id="417373.GCA_001570685_01159"/>
<dbReference type="PATRIC" id="fig|1423742.4.peg.167"/>
<dbReference type="InterPro" id="IPR000182">
    <property type="entry name" value="GNAT_dom"/>
</dbReference>
<dbReference type="PANTHER" id="PTHR43072:SF23">
    <property type="entry name" value="UPF0039 PROTEIN C11D3.02C"/>
    <property type="match status" value="1"/>
</dbReference>
<dbReference type="Pfam" id="PF13302">
    <property type="entry name" value="Acetyltransf_3"/>
    <property type="match status" value="1"/>
</dbReference>
<dbReference type="OrthoDB" id="9798006at2"/>
<keyword evidence="5" id="KW-1185">Reference proteome</keyword>
<dbReference type="GO" id="GO:0016747">
    <property type="term" value="F:acyltransferase activity, transferring groups other than amino-acyl groups"/>
    <property type="evidence" value="ECO:0007669"/>
    <property type="project" value="InterPro"/>
</dbReference>
<evidence type="ECO:0000313" key="5">
    <source>
        <dbReference type="Proteomes" id="UP000051084"/>
    </source>
</evidence>
<evidence type="ECO:0000256" key="2">
    <source>
        <dbReference type="ARBA" id="ARBA00023315"/>
    </source>
</evidence>
<dbReference type="EMBL" id="AZGC01000008">
    <property type="protein sequence ID" value="KRL96356.1"/>
    <property type="molecule type" value="Genomic_DNA"/>
</dbReference>
<sequence length="168" mass="18965">MDVIFRFATRDDLPTIVAIYNEAVVTHQSTGDLEPITVADRTDWFASFNDQHPLWVLVDQADESIVGWVALEPFYGRAAFEKSAEVAIYLKQNTKGQGLGQQSIKFIQQAATERGLVTIVAYVLSQNSASQHMFERSGFSHWGYLPEIGEFDGVRRGLHLYGWHTDNK</sequence>
<dbReference type="PROSITE" id="PS51186">
    <property type="entry name" value="GNAT"/>
    <property type="match status" value="1"/>
</dbReference>
<evidence type="ECO:0000259" key="3">
    <source>
        <dbReference type="PROSITE" id="PS51186"/>
    </source>
</evidence>
<dbReference type="RefSeq" id="WP_054653420.1">
    <property type="nucleotide sequence ID" value="NZ_AZGC01000008.1"/>
</dbReference>
<reference evidence="4 5" key="1">
    <citation type="journal article" date="2015" name="Genome Announc.">
        <title>Expanding the biotechnology potential of lactobacilli through comparative genomics of 213 strains and associated genera.</title>
        <authorList>
            <person name="Sun Z."/>
            <person name="Harris H.M."/>
            <person name="McCann A."/>
            <person name="Guo C."/>
            <person name="Argimon S."/>
            <person name="Zhang W."/>
            <person name="Yang X."/>
            <person name="Jeffery I.B."/>
            <person name="Cooney J.C."/>
            <person name="Kagawa T.F."/>
            <person name="Liu W."/>
            <person name="Song Y."/>
            <person name="Salvetti E."/>
            <person name="Wrobel A."/>
            <person name="Rasinkangas P."/>
            <person name="Parkhill J."/>
            <person name="Rea M.C."/>
            <person name="O'Sullivan O."/>
            <person name="Ritari J."/>
            <person name="Douillard F.P."/>
            <person name="Paul Ross R."/>
            <person name="Yang R."/>
            <person name="Briner A.E."/>
            <person name="Felis G.E."/>
            <person name="de Vos W.M."/>
            <person name="Barrangou R."/>
            <person name="Klaenhammer T.R."/>
            <person name="Caufield P.W."/>
            <person name="Cui Y."/>
            <person name="Zhang H."/>
            <person name="O'Toole P.W."/>
        </authorList>
    </citation>
    <scope>NUCLEOTIDE SEQUENCE [LARGE SCALE GENOMIC DNA]</scope>
    <source>
        <strain evidence="4 5">DSM 18793</strain>
    </source>
</reference>
<dbReference type="Proteomes" id="UP000051084">
    <property type="component" value="Unassembled WGS sequence"/>
</dbReference>
<feature type="domain" description="N-acetyltransferase" evidence="3">
    <location>
        <begin position="3"/>
        <end position="161"/>
    </location>
</feature>
<dbReference type="InterPro" id="IPR016181">
    <property type="entry name" value="Acyl_CoA_acyltransferase"/>
</dbReference>
<dbReference type="Gene3D" id="3.40.630.30">
    <property type="match status" value="1"/>
</dbReference>
<evidence type="ECO:0000256" key="1">
    <source>
        <dbReference type="ARBA" id="ARBA00022679"/>
    </source>
</evidence>
<keyword evidence="2" id="KW-0012">Acyltransferase</keyword>
<dbReference type="PANTHER" id="PTHR43072">
    <property type="entry name" value="N-ACETYLTRANSFERASE"/>
    <property type="match status" value="1"/>
</dbReference>
<accession>A0A0R1UUC2</accession>
<dbReference type="SUPFAM" id="SSF55729">
    <property type="entry name" value="Acyl-CoA N-acyltransferases (Nat)"/>
    <property type="match status" value="1"/>
</dbReference>